<sequence length="104" mass="11650">MTASKDPLTLLREFTIASKSITLLTAENQPTEDISQAKTIKFNDQGTFSRDEPTTYKKKGKDDTYTLGSLIFFLRHKDESFYTYIKSALEAGVPGISFTDKGDL</sequence>
<keyword evidence="2" id="KW-1185">Reference proteome</keyword>
<evidence type="ECO:0000313" key="1">
    <source>
        <dbReference type="EMBL" id="KAJ1676098.1"/>
    </source>
</evidence>
<accession>A0ACC1HJY0</accession>
<protein>
    <submittedName>
        <fullName evidence="1">Accessory factor associated with RNA polymerase II</fullName>
    </submittedName>
</protein>
<dbReference type="Proteomes" id="UP001145114">
    <property type="component" value="Unassembled WGS sequence"/>
</dbReference>
<reference evidence="1" key="1">
    <citation type="submission" date="2022-06" db="EMBL/GenBank/DDBJ databases">
        <title>Phylogenomic reconstructions and comparative analyses of Kickxellomycotina fungi.</title>
        <authorList>
            <person name="Reynolds N.K."/>
            <person name="Stajich J.E."/>
            <person name="Barry K."/>
            <person name="Grigoriev I.V."/>
            <person name="Crous P."/>
            <person name="Smith M.E."/>
        </authorList>
    </citation>
    <scope>NUCLEOTIDE SEQUENCE</scope>
    <source>
        <strain evidence="1">RSA 2271</strain>
    </source>
</reference>
<name>A0ACC1HJY0_9FUNG</name>
<comment type="caution">
    <text evidence="1">The sequence shown here is derived from an EMBL/GenBank/DDBJ whole genome shotgun (WGS) entry which is preliminary data.</text>
</comment>
<feature type="non-terminal residue" evidence="1">
    <location>
        <position position="104"/>
    </location>
</feature>
<gene>
    <name evidence="1" type="primary">CDC73_2</name>
    <name evidence="1" type="ORF">EV182_008885</name>
</gene>
<organism evidence="1 2">
    <name type="scientific">Spiromyces aspiralis</name>
    <dbReference type="NCBI Taxonomy" id="68401"/>
    <lineage>
        <taxon>Eukaryota</taxon>
        <taxon>Fungi</taxon>
        <taxon>Fungi incertae sedis</taxon>
        <taxon>Zoopagomycota</taxon>
        <taxon>Kickxellomycotina</taxon>
        <taxon>Kickxellomycetes</taxon>
        <taxon>Kickxellales</taxon>
        <taxon>Kickxellaceae</taxon>
        <taxon>Spiromyces</taxon>
    </lineage>
</organism>
<evidence type="ECO:0000313" key="2">
    <source>
        <dbReference type="Proteomes" id="UP001145114"/>
    </source>
</evidence>
<proteinExistence type="predicted"/>
<dbReference type="EMBL" id="JAMZIH010004998">
    <property type="protein sequence ID" value="KAJ1676098.1"/>
    <property type="molecule type" value="Genomic_DNA"/>
</dbReference>